<dbReference type="Proteomes" id="UP000216225">
    <property type="component" value="Unassembled WGS sequence"/>
</dbReference>
<sequence>MSNVFIAFQKNEESRAIVNAILADNPGAILNEQPAMVKIDVPRRMVIRKSTIEREIGRDFDLQEMQVHLITMSGNVDETDDEFTLAWHQ</sequence>
<comment type="similarity">
    <text evidence="1">Belongs to the TmoD/XamoD family.</text>
</comment>
<proteinExistence type="inferred from homology"/>
<dbReference type="AlphaFoldDB" id="A0A3R7HXL5"/>
<accession>A0A3R7HXL5</accession>
<dbReference type="SUPFAM" id="SSF56029">
    <property type="entry name" value="Monooxygenase (hydroxylase) regulatory protein"/>
    <property type="match status" value="1"/>
</dbReference>
<comment type="caution">
    <text evidence="2">The sequence shown here is derived from an EMBL/GenBank/DDBJ whole genome shotgun (WGS) entry which is preliminary data.</text>
</comment>
<evidence type="ECO:0000256" key="1">
    <source>
        <dbReference type="ARBA" id="ARBA00006313"/>
    </source>
</evidence>
<dbReference type="EMBL" id="NKDB02000001">
    <property type="protein sequence ID" value="RKJ99110.1"/>
    <property type="molecule type" value="Genomic_DNA"/>
</dbReference>
<dbReference type="Pfam" id="PF02406">
    <property type="entry name" value="MmoB_DmpM"/>
    <property type="match status" value="1"/>
</dbReference>
<protein>
    <submittedName>
        <fullName evidence="2">Monooxygenase</fullName>
    </submittedName>
</protein>
<dbReference type="InterPro" id="IPR036889">
    <property type="entry name" value="mOase_MmoB_DmpM_sf"/>
</dbReference>
<organism evidence="2 3">
    <name type="scientific">Alicycliphilus denitrificans</name>
    <dbReference type="NCBI Taxonomy" id="179636"/>
    <lineage>
        <taxon>Bacteria</taxon>
        <taxon>Pseudomonadati</taxon>
        <taxon>Pseudomonadota</taxon>
        <taxon>Betaproteobacteria</taxon>
        <taxon>Burkholderiales</taxon>
        <taxon>Comamonadaceae</taxon>
        <taxon>Alicycliphilus</taxon>
    </lineage>
</organism>
<dbReference type="GO" id="GO:0004497">
    <property type="term" value="F:monooxygenase activity"/>
    <property type="evidence" value="ECO:0007669"/>
    <property type="project" value="UniProtKB-KW"/>
</dbReference>
<dbReference type="RefSeq" id="WP_094435696.1">
    <property type="nucleotide sequence ID" value="NZ_NKDB02000001.1"/>
</dbReference>
<name>A0A3R7HXL5_9BURK</name>
<keyword evidence="2" id="KW-0560">Oxidoreductase</keyword>
<gene>
    <name evidence="2" type="ORF">CE154_005045</name>
</gene>
<dbReference type="Gene3D" id="3.90.56.10">
    <property type="entry name" value="Monooxygenase component MmoB/DmpM"/>
    <property type="match status" value="1"/>
</dbReference>
<reference evidence="2 3" key="1">
    <citation type="submission" date="2018-09" db="EMBL/GenBank/DDBJ databases">
        <title>Genome comparison of Alicycliphilus sp. BQ1, a polyurethanolytic bacterium, with its closest phylogenetic relatives Alicycliphilus denitrificans BC and K601, unable to attack polyurethane.</title>
        <authorList>
            <person name="Loza-Tavera H."/>
            <person name="Lozano L."/>
            <person name="Cevallos M."/>
            <person name="Maya-Lucas O."/>
            <person name="Garcia-Mena J."/>
            <person name="Hernandez J."/>
        </authorList>
    </citation>
    <scope>NUCLEOTIDE SEQUENCE [LARGE SCALE GENOMIC DNA]</scope>
    <source>
        <strain evidence="2 3">BQ1</strain>
    </source>
</reference>
<keyword evidence="2" id="KW-0503">Monooxygenase</keyword>
<evidence type="ECO:0000313" key="2">
    <source>
        <dbReference type="EMBL" id="RKJ99110.1"/>
    </source>
</evidence>
<dbReference type="InterPro" id="IPR003454">
    <property type="entry name" value="MOase_MmoB_DmpM"/>
</dbReference>
<evidence type="ECO:0000313" key="3">
    <source>
        <dbReference type="Proteomes" id="UP000216225"/>
    </source>
</evidence>